<comment type="caution">
    <text evidence="3">The sequence shown here is derived from an EMBL/GenBank/DDBJ whole genome shotgun (WGS) entry which is preliminary data.</text>
</comment>
<dbReference type="PANTHER" id="PTHR13947:SF37">
    <property type="entry name" value="LD18367P"/>
    <property type="match status" value="1"/>
</dbReference>
<proteinExistence type="predicted"/>
<evidence type="ECO:0000313" key="3">
    <source>
        <dbReference type="EMBL" id="KAL3658427.1"/>
    </source>
</evidence>
<keyword evidence="4" id="KW-1185">Reference proteome</keyword>
<dbReference type="PANTHER" id="PTHR13947">
    <property type="entry name" value="GNAT FAMILY N-ACETYLTRANSFERASE"/>
    <property type="match status" value="1"/>
</dbReference>
<sequence length="96" mass="11042">MLNYPKNQQDPRLRDYIDNSLKTDLSNIVDTYIRPGGNFWIAVPRDEPTLVVGMVGLEPKPNSKGELRRMSVKSTYRRYGIGRLTHFDARALGYRA</sequence>
<dbReference type="EMBL" id="JBIMZQ010000054">
    <property type="protein sequence ID" value="KAL3658427.1"/>
    <property type="molecule type" value="Genomic_DNA"/>
</dbReference>
<dbReference type="SUPFAM" id="SSF55729">
    <property type="entry name" value="Acyl-CoA N-acyltransferases (Nat)"/>
    <property type="match status" value="1"/>
</dbReference>
<dbReference type="AlphaFoldDB" id="A0ABD3EV92"/>
<dbReference type="CDD" id="cd04301">
    <property type="entry name" value="NAT_SF"/>
    <property type="match status" value="1"/>
</dbReference>
<dbReference type="GO" id="GO:0016740">
    <property type="term" value="F:transferase activity"/>
    <property type="evidence" value="ECO:0007669"/>
    <property type="project" value="UniProtKB-KW"/>
</dbReference>
<dbReference type="InterPro" id="IPR000182">
    <property type="entry name" value="GNAT_dom"/>
</dbReference>
<protein>
    <recommendedName>
        <fullName evidence="2">N-acetyltransferase domain-containing protein</fullName>
    </recommendedName>
</protein>
<reference evidence="3 4" key="1">
    <citation type="submission" date="2024-09" db="EMBL/GenBank/DDBJ databases">
        <title>Genome sequencing and assembly of Phytophthora oleae, isolate VK10A, causative agent of rot of olive drupes.</title>
        <authorList>
            <person name="Conti Taguali S."/>
            <person name="Riolo M."/>
            <person name="La Spada F."/>
            <person name="Cacciola S.O."/>
            <person name="Dionisio G."/>
        </authorList>
    </citation>
    <scope>NUCLEOTIDE SEQUENCE [LARGE SCALE GENOMIC DNA]</scope>
    <source>
        <strain evidence="3 4">VK10A</strain>
    </source>
</reference>
<evidence type="ECO:0000256" key="1">
    <source>
        <dbReference type="ARBA" id="ARBA00022679"/>
    </source>
</evidence>
<evidence type="ECO:0000259" key="2">
    <source>
        <dbReference type="Pfam" id="PF00583"/>
    </source>
</evidence>
<evidence type="ECO:0000313" key="4">
    <source>
        <dbReference type="Proteomes" id="UP001632037"/>
    </source>
</evidence>
<dbReference type="InterPro" id="IPR050769">
    <property type="entry name" value="NAT_camello-type"/>
</dbReference>
<name>A0ABD3EV92_9STRA</name>
<dbReference type="Gene3D" id="3.40.630.30">
    <property type="match status" value="1"/>
</dbReference>
<dbReference type="Pfam" id="PF00583">
    <property type="entry name" value="Acetyltransf_1"/>
    <property type="match status" value="1"/>
</dbReference>
<dbReference type="Proteomes" id="UP001632037">
    <property type="component" value="Unassembled WGS sequence"/>
</dbReference>
<accession>A0ABD3EV92</accession>
<organism evidence="3 4">
    <name type="scientific">Phytophthora oleae</name>
    <dbReference type="NCBI Taxonomy" id="2107226"/>
    <lineage>
        <taxon>Eukaryota</taxon>
        <taxon>Sar</taxon>
        <taxon>Stramenopiles</taxon>
        <taxon>Oomycota</taxon>
        <taxon>Peronosporomycetes</taxon>
        <taxon>Peronosporales</taxon>
        <taxon>Peronosporaceae</taxon>
        <taxon>Phytophthora</taxon>
    </lineage>
</organism>
<keyword evidence="1" id="KW-0808">Transferase</keyword>
<dbReference type="InterPro" id="IPR016181">
    <property type="entry name" value="Acyl_CoA_acyltransferase"/>
</dbReference>
<feature type="domain" description="N-acetyltransferase" evidence="2">
    <location>
        <begin position="30"/>
        <end position="83"/>
    </location>
</feature>
<gene>
    <name evidence="3" type="ORF">V7S43_016560</name>
</gene>